<dbReference type="GO" id="GO:0032259">
    <property type="term" value="P:methylation"/>
    <property type="evidence" value="ECO:0007669"/>
    <property type="project" value="UniProtKB-KW"/>
</dbReference>
<sequence length="267" mass="31815">MQDTIYLLYSIQLVLSIRKEYFFYSIYRMELIRQNVQELIPQRKANWQGRPEWFFNREHTDTYEQWYEGRYKRAEIWQKKIIAELVAKEPRIKELLEFGCGTGRFTRWWKDIGIEASGGDISPLMLSQAKELFSGDLAMADSHFMPFKDKTFDAVAFITTFEYYRDPVRVIQEASRVSRHGIVMGMMNRNSPKFFRRRIQQAFGKNPFYVTAHFYTPQNLIQVIDKALVGRNYTIHWSCTGLPKWFPVQQWSIPVGDFFGLFVQFED</sequence>
<evidence type="ECO:0000259" key="1">
    <source>
        <dbReference type="Pfam" id="PF08241"/>
    </source>
</evidence>
<dbReference type="EMBL" id="SMBZ01000024">
    <property type="protein sequence ID" value="TCV12280.1"/>
    <property type="molecule type" value="Genomic_DNA"/>
</dbReference>
<evidence type="ECO:0000313" key="3">
    <source>
        <dbReference type="Proteomes" id="UP000295197"/>
    </source>
</evidence>
<evidence type="ECO:0000313" key="2">
    <source>
        <dbReference type="EMBL" id="TCV12280.1"/>
    </source>
</evidence>
<dbReference type="Pfam" id="PF08241">
    <property type="entry name" value="Methyltransf_11"/>
    <property type="match status" value="1"/>
</dbReference>
<dbReference type="Proteomes" id="UP000295197">
    <property type="component" value="Unassembled WGS sequence"/>
</dbReference>
<dbReference type="InterPro" id="IPR013216">
    <property type="entry name" value="Methyltransf_11"/>
</dbReference>
<feature type="domain" description="Methyltransferase type 11" evidence="1">
    <location>
        <begin position="96"/>
        <end position="181"/>
    </location>
</feature>
<keyword evidence="3" id="KW-1185">Reference proteome</keyword>
<dbReference type="CDD" id="cd02440">
    <property type="entry name" value="AdoMet_MTases"/>
    <property type="match status" value="1"/>
</dbReference>
<keyword evidence="2" id="KW-0489">Methyltransferase</keyword>
<proteinExistence type="predicted"/>
<organism evidence="2 3">
    <name type="scientific">Sphingobacterium alimentarium</name>
    <dbReference type="NCBI Taxonomy" id="797292"/>
    <lineage>
        <taxon>Bacteria</taxon>
        <taxon>Pseudomonadati</taxon>
        <taxon>Bacteroidota</taxon>
        <taxon>Sphingobacteriia</taxon>
        <taxon>Sphingobacteriales</taxon>
        <taxon>Sphingobacteriaceae</taxon>
        <taxon>Sphingobacterium</taxon>
    </lineage>
</organism>
<protein>
    <submittedName>
        <fullName evidence="2">Methyltransferase family protein</fullName>
    </submittedName>
</protein>
<dbReference type="SUPFAM" id="SSF53335">
    <property type="entry name" value="S-adenosyl-L-methionine-dependent methyltransferases"/>
    <property type="match status" value="1"/>
</dbReference>
<accession>A0A4R3VXF9</accession>
<comment type="caution">
    <text evidence="2">The sequence shown here is derived from an EMBL/GenBank/DDBJ whole genome shotgun (WGS) entry which is preliminary data.</text>
</comment>
<dbReference type="AlphaFoldDB" id="A0A4R3VXF9"/>
<gene>
    <name evidence="2" type="ORF">EDC17_102447</name>
</gene>
<dbReference type="GO" id="GO:0008757">
    <property type="term" value="F:S-adenosylmethionine-dependent methyltransferase activity"/>
    <property type="evidence" value="ECO:0007669"/>
    <property type="project" value="InterPro"/>
</dbReference>
<dbReference type="InterPro" id="IPR029063">
    <property type="entry name" value="SAM-dependent_MTases_sf"/>
</dbReference>
<name>A0A4R3VXF9_9SPHI</name>
<dbReference type="Gene3D" id="3.40.50.150">
    <property type="entry name" value="Vaccinia Virus protein VP39"/>
    <property type="match status" value="1"/>
</dbReference>
<keyword evidence="2" id="KW-0808">Transferase</keyword>
<reference evidence="2 3" key="1">
    <citation type="submission" date="2019-03" db="EMBL/GenBank/DDBJ databases">
        <title>Genomic Encyclopedia of Type Strains, Phase IV (KMG-IV): sequencing the most valuable type-strain genomes for metagenomic binning, comparative biology and taxonomic classification.</title>
        <authorList>
            <person name="Goeker M."/>
        </authorList>
    </citation>
    <scope>NUCLEOTIDE SEQUENCE [LARGE SCALE GENOMIC DNA]</scope>
    <source>
        <strain evidence="2 3">DSM 22362</strain>
    </source>
</reference>